<dbReference type="EMBL" id="CAADEZ010000280">
    <property type="protein sequence ID" value="VFJ61239.1"/>
    <property type="molecule type" value="Genomic_DNA"/>
</dbReference>
<evidence type="ECO:0000256" key="1">
    <source>
        <dbReference type="SAM" id="Phobius"/>
    </source>
</evidence>
<protein>
    <submittedName>
        <fullName evidence="2">Uncharacterized protein</fullName>
    </submittedName>
</protein>
<keyword evidence="1" id="KW-0812">Transmembrane</keyword>
<gene>
    <name evidence="3" type="ORF">BECKFM1743A_GA0114220_1028010</name>
    <name evidence="4" type="ORF">BECKFM1743B_GA0114221_1018210</name>
    <name evidence="2" type="ORF">BECKFM1743C_GA0114222_1001710</name>
</gene>
<accession>A0A450RZW3</accession>
<dbReference type="EMBL" id="CAADFL010000182">
    <property type="protein sequence ID" value="VFK11444.1"/>
    <property type="molecule type" value="Genomic_DNA"/>
</dbReference>
<name>A0A450RZW3_9GAMM</name>
<evidence type="ECO:0000313" key="3">
    <source>
        <dbReference type="EMBL" id="VFJ61239.1"/>
    </source>
</evidence>
<keyword evidence="1" id="KW-0472">Membrane</keyword>
<organism evidence="2">
    <name type="scientific">Candidatus Kentrum sp. FM</name>
    <dbReference type="NCBI Taxonomy" id="2126340"/>
    <lineage>
        <taxon>Bacteria</taxon>
        <taxon>Pseudomonadati</taxon>
        <taxon>Pseudomonadota</taxon>
        <taxon>Gammaproteobacteria</taxon>
        <taxon>Candidatus Kentrum</taxon>
    </lineage>
</organism>
<evidence type="ECO:0000313" key="4">
    <source>
        <dbReference type="EMBL" id="VFK11444.1"/>
    </source>
</evidence>
<keyword evidence="1" id="KW-1133">Transmembrane helix</keyword>
<dbReference type="AlphaFoldDB" id="A0A450RZW3"/>
<feature type="transmembrane region" description="Helical" evidence="1">
    <location>
        <begin position="55"/>
        <end position="72"/>
    </location>
</feature>
<evidence type="ECO:0000313" key="2">
    <source>
        <dbReference type="EMBL" id="VFJ44880.1"/>
    </source>
</evidence>
<reference evidence="2" key="1">
    <citation type="submission" date="2019-02" db="EMBL/GenBank/DDBJ databases">
        <authorList>
            <person name="Gruber-Vodicka R. H."/>
            <person name="Seah K. B. B."/>
        </authorList>
    </citation>
    <scope>NUCLEOTIDE SEQUENCE</scope>
    <source>
        <strain evidence="3">BECK_BZ163</strain>
        <strain evidence="4">BECK_BZ164</strain>
        <strain evidence="2">BECK_BZ165</strain>
    </source>
</reference>
<sequence>MKFAYTRASRSLCSMTLHAVFIFMIMFFYFILLEISWFPLFLRLLVLVDTPNKATVSWLILFPIRLGAFLSIKSYHRTFWKK</sequence>
<dbReference type="EMBL" id="CAADFA010000017">
    <property type="protein sequence ID" value="VFJ44880.1"/>
    <property type="molecule type" value="Genomic_DNA"/>
</dbReference>
<feature type="transmembrane region" description="Helical" evidence="1">
    <location>
        <begin position="12"/>
        <end position="35"/>
    </location>
</feature>
<proteinExistence type="predicted"/>